<reference evidence="1 2" key="1">
    <citation type="submission" date="2018-06" db="EMBL/GenBank/DDBJ databases">
        <authorList>
            <consortium name="Pathogen Informatics"/>
            <person name="Doyle S."/>
        </authorList>
    </citation>
    <scope>NUCLEOTIDE SEQUENCE [LARGE SCALE GENOMIC DNA]</scope>
    <source>
        <strain evidence="1 2">NCTC13076</strain>
    </source>
</reference>
<dbReference type="RefSeq" id="WP_070702370.1">
    <property type="nucleotide sequence ID" value="NZ_CP068103.1"/>
</dbReference>
<evidence type="ECO:0000313" key="1">
    <source>
        <dbReference type="EMBL" id="SPY48007.1"/>
    </source>
</evidence>
<dbReference type="OrthoDB" id="9813719at2"/>
<dbReference type="Gene3D" id="1.10.3290.10">
    <property type="entry name" value="Fido-like domain"/>
    <property type="match status" value="1"/>
</dbReference>
<dbReference type="GeneID" id="83862727"/>
<sequence>MESFKEIDQALDKLRIDIKNISPSILEKIEEDFALRFTYESLKIEGSSLSFQEVKDLLASISSKTDKE</sequence>
<dbReference type="EMBL" id="UATM01000032">
    <property type="protein sequence ID" value="SPY48007.1"/>
    <property type="molecule type" value="Genomic_DNA"/>
</dbReference>
<dbReference type="Proteomes" id="UP000250070">
    <property type="component" value="Unassembled WGS sequence"/>
</dbReference>
<protein>
    <submittedName>
        <fullName evidence="1">Uncharacterized protein</fullName>
    </submittedName>
</protein>
<accession>A0A2X1XZ61</accession>
<dbReference type="InterPro" id="IPR036597">
    <property type="entry name" value="Fido-like_dom_sf"/>
</dbReference>
<dbReference type="AlphaFoldDB" id="A0A2X1XZ61"/>
<evidence type="ECO:0000313" key="2">
    <source>
        <dbReference type="Proteomes" id="UP000250070"/>
    </source>
</evidence>
<proteinExistence type="predicted"/>
<organism evidence="1 2">
    <name type="scientific">Peptoniphilus harei</name>
    <dbReference type="NCBI Taxonomy" id="54005"/>
    <lineage>
        <taxon>Bacteria</taxon>
        <taxon>Bacillati</taxon>
        <taxon>Bacillota</taxon>
        <taxon>Tissierellia</taxon>
        <taxon>Tissierellales</taxon>
        <taxon>Peptoniphilaceae</taxon>
        <taxon>Peptoniphilus</taxon>
    </lineage>
</organism>
<gene>
    <name evidence="1" type="ORF">NCTC13076_01246</name>
</gene>
<name>A0A2X1XZ61_9FIRM</name>